<dbReference type="PANTHER" id="PTHR24253:SF176">
    <property type="entry name" value="CORIN, ISOFORM B"/>
    <property type="match status" value="1"/>
</dbReference>
<dbReference type="GO" id="GO:0006508">
    <property type="term" value="P:proteolysis"/>
    <property type="evidence" value="ECO:0007669"/>
    <property type="project" value="UniProtKB-KW"/>
</dbReference>
<dbReference type="GO" id="GO:0090729">
    <property type="term" value="F:toxin activity"/>
    <property type="evidence" value="ECO:0007669"/>
    <property type="project" value="UniProtKB-KW"/>
</dbReference>
<keyword evidence="7" id="KW-1199">Hemostasis impairing toxin</keyword>
<sequence length="493" mass="55038">MKTLLETLDQDPWGRPYQTAYNQRLNQSCECGIEGKNRRIVGGSTVQPHQYPWLVALMLGPKLHCGGAIITDIHVLSAGHCITFGVHYRDLNVFVGMHDRLDNNRDELRIKKAIKHPSFTSNAVRDINDVAILTLYKRLTFSEKVRPICLATEEMDFKNTPMTVAGWGKTRQGALASSRYLLEAKVHYVEYENCRKSSIYKNNLVSDTMMCAYTKGKDACQGDSGGPLFVTDQKRKNHKWYQVECGKASGSIVEMRIVGGRRAVPHSFPWTVAILKQKLLHCGGALITNEHVLSAGHCFKWDEPKIMRVLLGLDHLDNMTGVEIRTISNVKIHEHFTSTALRDEHDIAIVTLNKPVFFGDNIIPICLPSPGADFANRMGTIVGWGRVGVDKSSSRTLLKASLRILSQEQCMKSELKEHLKPTMMCAFSKGIDGCQGDSGGPLVVLEPTERYVQAGIVSWGIGCADPRYPGVYTKVSDYVDWIKEHSEGAWTCD</sequence>
<dbReference type="SMART" id="SM00020">
    <property type="entry name" value="Tryp_SPc"/>
    <property type="match status" value="2"/>
</dbReference>
<keyword evidence="4 10" id="KW-0378">Hydrolase</keyword>
<dbReference type="KEGG" id="bman:114240031"/>
<organism evidence="12 13">
    <name type="scientific">Bombyx mandarina</name>
    <name type="common">Wild silk moth</name>
    <name type="synonym">Wild silkworm</name>
    <dbReference type="NCBI Taxonomy" id="7092"/>
    <lineage>
        <taxon>Eukaryota</taxon>
        <taxon>Metazoa</taxon>
        <taxon>Ecdysozoa</taxon>
        <taxon>Arthropoda</taxon>
        <taxon>Hexapoda</taxon>
        <taxon>Insecta</taxon>
        <taxon>Pterygota</taxon>
        <taxon>Neoptera</taxon>
        <taxon>Endopterygota</taxon>
        <taxon>Lepidoptera</taxon>
        <taxon>Glossata</taxon>
        <taxon>Ditrysia</taxon>
        <taxon>Bombycoidea</taxon>
        <taxon>Bombycidae</taxon>
        <taxon>Bombycinae</taxon>
        <taxon>Bombyx</taxon>
    </lineage>
</organism>
<dbReference type="RefSeq" id="XP_028026282.1">
    <property type="nucleotide sequence ID" value="XM_028170481.1"/>
</dbReference>
<feature type="domain" description="Peptidase S1" evidence="11">
    <location>
        <begin position="40"/>
        <end position="241"/>
    </location>
</feature>
<dbReference type="AlphaFoldDB" id="A0A6J2JAW7"/>
<gene>
    <name evidence="13" type="primary">LOC114240031</name>
</gene>
<dbReference type="PROSITE" id="PS00134">
    <property type="entry name" value="TRYPSIN_HIS"/>
    <property type="match status" value="1"/>
</dbReference>
<evidence type="ECO:0000256" key="7">
    <source>
        <dbReference type="ARBA" id="ARBA00023240"/>
    </source>
</evidence>
<dbReference type="SUPFAM" id="SSF50494">
    <property type="entry name" value="Trypsin-like serine proteases"/>
    <property type="match status" value="2"/>
</dbReference>
<dbReference type="GO" id="GO:0005576">
    <property type="term" value="C:extracellular region"/>
    <property type="evidence" value="ECO:0007669"/>
    <property type="project" value="UniProtKB-SubCell"/>
</dbReference>
<feature type="domain" description="Peptidase S1" evidence="11">
    <location>
        <begin position="257"/>
        <end position="487"/>
    </location>
</feature>
<accession>A0A6J2JAW7</accession>
<proteinExistence type="predicted"/>
<dbReference type="InterPro" id="IPR001314">
    <property type="entry name" value="Peptidase_S1A"/>
</dbReference>
<keyword evidence="6" id="KW-1015">Disulfide bond</keyword>
<evidence type="ECO:0000256" key="9">
    <source>
        <dbReference type="ARBA" id="ARBA00084094"/>
    </source>
</evidence>
<evidence type="ECO:0000256" key="10">
    <source>
        <dbReference type="RuleBase" id="RU363034"/>
    </source>
</evidence>
<dbReference type="Pfam" id="PF00089">
    <property type="entry name" value="Trypsin"/>
    <property type="match status" value="2"/>
</dbReference>
<name>A0A6J2JAW7_BOMMA</name>
<comment type="subcellular location">
    <subcellularLocation>
        <location evidence="1">Secreted</location>
        <location evidence="1">Extracellular space</location>
    </subcellularLocation>
</comment>
<dbReference type="InterPro" id="IPR001254">
    <property type="entry name" value="Trypsin_dom"/>
</dbReference>
<evidence type="ECO:0000256" key="6">
    <source>
        <dbReference type="ARBA" id="ARBA00023157"/>
    </source>
</evidence>
<evidence type="ECO:0000313" key="12">
    <source>
        <dbReference type="Proteomes" id="UP000504629"/>
    </source>
</evidence>
<dbReference type="FunFam" id="2.40.10.10:FF:000006">
    <property type="entry name" value="Serine proteinase stubble"/>
    <property type="match status" value="1"/>
</dbReference>
<keyword evidence="9" id="KW-1205">Fibrinolytic toxin</keyword>
<dbReference type="GO" id="GO:0004252">
    <property type="term" value="F:serine-type endopeptidase activity"/>
    <property type="evidence" value="ECO:0007669"/>
    <property type="project" value="InterPro"/>
</dbReference>
<evidence type="ECO:0000313" key="13">
    <source>
        <dbReference type="RefSeq" id="XP_028026282.1"/>
    </source>
</evidence>
<dbReference type="InterPro" id="IPR043504">
    <property type="entry name" value="Peptidase_S1_PA_chymotrypsin"/>
</dbReference>
<reference evidence="13" key="1">
    <citation type="submission" date="2025-08" db="UniProtKB">
        <authorList>
            <consortium name="RefSeq"/>
        </authorList>
    </citation>
    <scope>IDENTIFICATION</scope>
    <source>
        <tissue evidence="13">Silk gland</tissue>
    </source>
</reference>
<keyword evidence="12" id="KW-1185">Reference proteome</keyword>
<dbReference type="InterPro" id="IPR033116">
    <property type="entry name" value="TRYPSIN_SER"/>
</dbReference>
<dbReference type="OrthoDB" id="6380398at2759"/>
<dbReference type="FunFam" id="2.40.10.10:FF:000068">
    <property type="entry name" value="transmembrane protease serine 2"/>
    <property type="match status" value="1"/>
</dbReference>
<keyword evidence="5 10" id="KW-0720">Serine protease</keyword>
<comment type="function">
    <text evidence="8">Fibrinolytic activity; shows preferential cleavage of Arg-Gly bonds in all three fibrinogen chains. Contact with the caterpillars causes severe bleeding, due the anticoagulant effect of the protein.</text>
</comment>
<evidence type="ECO:0000259" key="11">
    <source>
        <dbReference type="PROSITE" id="PS50240"/>
    </source>
</evidence>
<dbReference type="PROSITE" id="PS00135">
    <property type="entry name" value="TRYPSIN_SER"/>
    <property type="match status" value="1"/>
</dbReference>
<evidence type="ECO:0000256" key="2">
    <source>
        <dbReference type="ARBA" id="ARBA00022656"/>
    </source>
</evidence>
<dbReference type="Proteomes" id="UP000504629">
    <property type="component" value="Unplaced"/>
</dbReference>
<dbReference type="InterPro" id="IPR018114">
    <property type="entry name" value="TRYPSIN_HIS"/>
</dbReference>
<evidence type="ECO:0000256" key="4">
    <source>
        <dbReference type="ARBA" id="ARBA00022801"/>
    </source>
</evidence>
<evidence type="ECO:0000256" key="1">
    <source>
        <dbReference type="ARBA" id="ARBA00004239"/>
    </source>
</evidence>
<protein>
    <submittedName>
        <fullName evidence="13">Proclotting enzyme-like</fullName>
    </submittedName>
</protein>
<evidence type="ECO:0000256" key="3">
    <source>
        <dbReference type="ARBA" id="ARBA00022670"/>
    </source>
</evidence>
<evidence type="ECO:0000256" key="8">
    <source>
        <dbReference type="ARBA" id="ARBA00055534"/>
    </source>
</evidence>
<dbReference type="GeneID" id="114240031"/>
<dbReference type="CDD" id="cd00190">
    <property type="entry name" value="Tryp_SPc"/>
    <property type="match status" value="2"/>
</dbReference>
<dbReference type="PANTHER" id="PTHR24253">
    <property type="entry name" value="TRANSMEMBRANE PROTEASE SERINE"/>
    <property type="match status" value="1"/>
</dbReference>
<dbReference type="InterPro" id="IPR009003">
    <property type="entry name" value="Peptidase_S1_PA"/>
</dbReference>
<evidence type="ECO:0000256" key="5">
    <source>
        <dbReference type="ARBA" id="ARBA00022825"/>
    </source>
</evidence>
<keyword evidence="2" id="KW-0800">Toxin</keyword>
<dbReference type="PRINTS" id="PR00722">
    <property type="entry name" value="CHYMOTRYPSIN"/>
</dbReference>
<dbReference type="PROSITE" id="PS50240">
    <property type="entry name" value="TRYPSIN_DOM"/>
    <property type="match status" value="2"/>
</dbReference>
<dbReference type="Gene3D" id="2.40.10.10">
    <property type="entry name" value="Trypsin-like serine proteases"/>
    <property type="match status" value="2"/>
</dbReference>
<keyword evidence="3 10" id="KW-0645">Protease</keyword>